<evidence type="ECO:0000256" key="3">
    <source>
        <dbReference type="ARBA" id="ARBA00022603"/>
    </source>
</evidence>
<feature type="binding site" evidence="6">
    <location>
        <position position="188"/>
    </location>
    <ligand>
        <name>S-adenosyl-L-methionine</name>
        <dbReference type="ChEBI" id="CHEBI:59789"/>
    </ligand>
</feature>
<dbReference type="NCBIfam" id="TIGR00406">
    <property type="entry name" value="prmA"/>
    <property type="match status" value="1"/>
</dbReference>
<dbReference type="GO" id="GO:0032259">
    <property type="term" value="P:methylation"/>
    <property type="evidence" value="ECO:0007669"/>
    <property type="project" value="UniProtKB-KW"/>
</dbReference>
<dbReference type="Gene3D" id="3.40.50.150">
    <property type="entry name" value="Vaccinia Virus protein VP39"/>
    <property type="match status" value="1"/>
</dbReference>
<dbReference type="GO" id="GO:0008168">
    <property type="term" value="F:methyltransferase activity"/>
    <property type="evidence" value="ECO:0007669"/>
    <property type="project" value="UniProtKB-KW"/>
</dbReference>
<dbReference type="PANTHER" id="PTHR43648:SF1">
    <property type="entry name" value="ELECTRON TRANSFER FLAVOPROTEIN BETA SUBUNIT LYSINE METHYLTRANSFERASE"/>
    <property type="match status" value="1"/>
</dbReference>
<dbReference type="CDD" id="cd02440">
    <property type="entry name" value="AdoMet_MTases"/>
    <property type="match status" value="1"/>
</dbReference>
<dbReference type="HAMAP" id="MF_00735">
    <property type="entry name" value="Methyltr_PrmA"/>
    <property type="match status" value="1"/>
</dbReference>
<organism evidence="7 8">
    <name type="scientific">Spiribacter pallidus</name>
    <dbReference type="NCBI Taxonomy" id="1987936"/>
    <lineage>
        <taxon>Bacteria</taxon>
        <taxon>Pseudomonadati</taxon>
        <taxon>Pseudomonadota</taxon>
        <taxon>Gammaproteobacteria</taxon>
        <taxon>Chromatiales</taxon>
        <taxon>Ectothiorhodospiraceae</taxon>
        <taxon>Spiribacter</taxon>
    </lineage>
</organism>
<dbReference type="PANTHER" id="PTHR43648">
    <property type="entry name" value="ELECTRON TRANSFER FLAVOPROTEIN BETA SUBUNIT LYSINE METHYLTRANSFERASE"/>
    <property type="match status" value="1"/>
</dbReference>
<keyword evidence="3 6" id="KW-0489">Methyltransferase</keyword>
<keyword evidence="2 6" id="KW-0963">Cytoplasm</keyword>
<evidence type="ECO:0000256" key="2">
    <source>
        <dbReference type="ARBA" id="ARBA00022490"/>
    </source>
</evidence>
<dbReference type="InterPro" id="IPR004498">
    <property type="entry name" value="Ribosomal_PrmA_MeTrfase"/>
</dbReference>
<dbReference type="GO" id="GO:0005840">
    <property type="term" value="C:ribosome"/>
    <property type="evidence" value="ECO:0007669"/>
    <property type="project" value="UniProtKB-KW"/>
</dbReference>
<evidence type="ECO:0000256" key="6">
    <source>
        <dbReference type="HAMAP-Rule" id="MF_00735"/>
    </source>
</evidence>
<comment type="function">
    <text evidence="6">Methylates ribosomal protein L11.</text>
</comment>
<dbReference type="Pfam" id="PF06325">
    <property type="entry name" value="PrmA"/>
    <property type="match status" value="1"/>
</dbReference>
<sequence>MSDWQLSFPLPAADAERAEAVLEAHGATAVSLCEAAGATAVLEPAPGETRLWDAMRAEALFGADVDQVLVADAIARALDLPPTELKWAPIEARDWERVWLDDFKPLDFGHGLWVVPHGMTPPASATIPVRLDPGLAFGTGTHPTTALCLEALAAAPPVGQTLIDYGCGSGILAVAALKLGARRVIAIDNDPQALTATRDNARANQVAGAIETGLPGHDLPVADAVVANILAGILKQLAPVLTDALTPGGRLLMSGVLADQAAAVRRAYTPAIDFVDDTRRDGWICLRGHRRLS</sequence>
<reference evidence="7 8" key="1">
    <citation type="submission" date="2024-02" db="EMBL/GenBank/DDBJ databases">
        <title>New especies of Spiribacter isolated from saline water.</title>
        <authorList>
            <person name="Leon M.J."/>
            <person name="De La Haba R."/>
            <person name="Sanchez-Porro C."/>
            <person name="Ventosa A."/>
        </authorList>
    </citation>
    <scope>NUCLEOTIDE SEQUENCE [LARGE SCALE GENOMIC DNA]</scope>
    <source>
        <strain evidence="8">ag22IC6-390</strain>
    </source>
</reference>
<dbReference type="EC" id="2.1.1.-" evidence="6"/>
<feature type="binding site" evidence="6">
    <location>
        <position position="228"/>
    </location>
    <ligand>
        <name>S-adenosyl-L-methionine</name>
        <dbReference type="ChEBI" id="CHEBI:59789"/>
    </ligand>
</feature>
<dbReference type="InterPro" id="IPR050078">
    <property type="entry name" value="Ribosomal_L11_MeTrfase_PrmA"/>
</dbReference>
<accession>A0ABV3TDG2</accession>
<evidence type="ECO:0000256" key="1">
    <source>
        <dbReference type="ARBA" id="ARBA00009741"/>
    </source>
</evidence>
<keyword evidence="8" id="KW-1185">Reference proteome</keyword>
<keyword evidence="4 6" id="KW-0808">Transferase</keyword>
<name>A0ABV3TDG2_9GAMM</name>
<dbReference type="RefSeq" id="WP_367957805.1">
    <property type="nucleotide sequence ID" value="NZ_JBAKFK010000001.1"/>
</dbReference>
<dbReference type="PIRSF" id="PIRSF000401">
    <property type="entry name" value="RPL11_MTase"/>
    <property type="match status" value="1"/>
</dbReference>
<evidence type="ECO:0000313" key="7">
    <source>
        <dbReference type="EMBL" id="MEX0468699.1"/>
    </source>
</evidence>
<evidence type="ECO:0000256" key="4">
    <source>
        <dbReference type="ARBA" id="ARBA00022679"/>
    </source>
</evidence>
<evidence type="ECO:0000256" key="5">
    <source>
        <dbReference type="ARBA" id="ARBA00022691"/>
    </source>
</evidence>
<dbReference type="SUPFAM" id="SSF53335">
    <property type="entry name" value="S-adenosyl-L-methionine-dependent methyltransferases"/>
    <property type="match status" value="1"/>
</dbReference>
<feature type="binding site" evidence="6">
    <location>
        <position position="166"/>
    </location>
    <ligand>
        <name>S-adenosyl-L-methionine</name>
        <dbReference type="ChEBI" id="CHEBI:59789"/>
    </ligand>
</feature>
<gene>
    <name evidence="6 7" type="primary">prmA</name>
    <name evidence="7" type="ORF">V6X73_03010</name>
</gene>
<comment type="caution">
    <text evidence="7">The sequence shown here is derived from an EMBL/GenBank/DDBJ whole genome shotgun (WGS) entry which is preliminary data.</text>
</comment>
<evidence type="ECO:0000313" key="8">
    <source>
        <dbReference type="Proteomes" id="UP001556709"/>
    </source>
</evidence>
<proteinExistence type="inferred from homology"/>
<keyword evidence="7" id="KW-0689">Ribosomal protein</keyword>
<dbReference type="EMBL" id="JBAKFM010000001">
    <property type="protein sequence ID" value="MEX0468699.1"/>
    <property type="molecule type" value="Genomic_DNA"/>
</dbReference>
<dbReference type="Proteomes" id="UP001556709">
    <property type="component" value="Unassembled WGS sequence"/>
</dbReference>
<comment type="similarity">
    <text evidence="1 6">Belongs to the methyltransferase superfamily. PrmA family.</text>
</comment>
<comment type="catalytic activity">
    <reaction evidence="6">
        <text>L-lysyl-[protein] + 3 S-adenosyl-L-methionine = N(6),N(6),N(6)-trimethyl-L-lysyl-[protein] + 3 S-adenosyl-L-homocysteine + 3 H(+)</text>
        <dbReference type="Rhea" id="RHEA:54192"/>
        <dbReference type="Rhea" id="RHEA-COMP:9752"/>
        <dbReference type="Rhea" id="RHEA-COMP:13826"/>
        <dbReference type="ChEBI" id="CHEBI:15378"/>
        <dbReference type="ChEBI" id="CHEBI:29969"/>
        <dbReference type="ChEBI" id="CHEBI:57856"/>
        <dbReference type="ChEBI" id="CHEBI:59789"/>
        <dbReference type="ChEBI" id="CHEBI:61961"/>
    </reaction>
</comment>
<keyword evidence="5 6" id="KW-0949">S-adenosyl-L-methionine</keyword>
<dbReference type="InterPro" id="IPR029063">
    <property type="entry name" value="SAM-dependent_MTases_sf"/>
</dbReference>
<comment type="subcellular location">
    <subcellularLocation>
        <location evidence="6">Cytoplasm</location>
    </subcellularLocation>
</comment>
<keyword evidence="7" id="KW-0687">Ribonucleoprotein</keyword>
<feature type="binding site" evidence="6">
    <location>
        <position position="145"/>
    </location>
    <ligand>
        <name>S-adenosyl-L-methionine</name>
        <dbReference type="ChEBI" id="CHEBI:59789"/>
    </ligand>
</feature>
<protein>
    <recommendedName>
        <fullName evidence="6">Ribosomal protein L11 methyltransferase</fullName>
        <shortName evidence="6">L11 Mtase</shortName>
        <ecNumber evidence="6">2.1.1.-</ecNumber>
    </recommendedName>
</protein>